<dbReference type="EMBL" id="CP015438">
    <property type="protein sequence ID" value="ANB61137.1"/>
    <property type="molecule type" value="Genomic_DNA"/>
</dbReference>
<keyword evidence="1" id="KW-0472">Membrane</keyword>
<keyword evidence="1" id="KW-1133">Transmembrane helix</keyword>
<dbReference type="PATRIC" id="fig|294699.3.peg.2833"/>
<dbReference type="KEGG" id="aamy:GFC30_2752"/>
<gene>
    <name evidence="2" type="ORF">GFC30_2752</name>
</gene>
<dbReference type="Proteomes" id="UP000076865">
    <property type="component" value="Chromosome"/>
</dbReference>
<accession>A0A160F418</accession>
<name>A0A160F418_9BACL</name>
<dbReference type="RefSeq" id="WP_169807010.1">
    <property type="nucleotide sequence ID" value="NZ_CP015438.1"/>
</dbReference>
<sequence length="46" mass="4954">MVRTGTLVAYAFKVVFGNGDIVTALGAWAIFLTLCFIAIAIYKSAR</sequence>
<evidence type="ECO:0000256" key="1">
    <source>
        <dbReference type="SAM" id="Phobius"/>
    </source>
</evidence>
<dbReference type="AlphaFoldDB" id="A0A160F418"/>
<reference evidence="2 3" key="1">
    <citation type="journal article" date="2006" name="Syst. Appl. Microbiol.">
        <title>Anoxybacillus amylolyticus sp. nov., a thermophilic amylase producing bacterium isolated from Mount Rittmann (Antarctica).</title>
        <authorList>
            <person name="Poli A."/>
            <person name="Esposito E."/>
            <person name="Lama L."/>
            <person name="Orlando P."/>
            <person name="Nicolaus G."/>
            <person name="de Appolonia F."/>
            <person name="Gambacorta A."/>
            <person name="Nicolaus B."/>
        </authorList>
    </citation>
    <scope>NUCLEOTIDE SEQUENCE [LARGE SCALE GENOMIC DNA]</scope>
    <source>
        <strain evidence="2 3">DSM 15939</strain>
    </source>
</reference>
<proteinExistence type="predicted"/>
<evidence type="ECO:0000313" key="3">
    <source>
        <dbReference type="Proteomes" id="UP000076865"/>
    </source>
</evidence>
<keyword evidence="1" id="KW-0812">Transmembrane</keyword>
<organism evidence="2 3">
    <name type="scientific">Anoxybacteroides amylolyticum</name>
    <dbReference type="NCBI Taxonomy" id="294699"/>
    <lineage>
        <taxon>Bacteria</taxon>
        <taxon>Bacillati</taxon>
        <taxon>Bacillota</taxon>
        <taxon>Bacilli</taxon>
        <taxon>Bacillales</taxon>
        <taxon>Anoxybacillaceae</taxon>
        <taxon>Anoxybacteroides</taxon>
    </lineage>
</organism>
<feature type="transmembrane region" description="Helical" evidence="1">
    <location>
        <begin position="21"/>
        <end position="42"/>
    </location>
</feature>
<keyword evidence="3" id="KW-1185">Reference proteome</keyword>
<protein>
    <submittedName>
        <fullName evidence="2">Uncharacterized protein</fullName>
    </submittedName>
</protein>
<evidence type="ECO:0000313" key="2">
    <source>
        <dbReference type="EMBL" id="ANB61137.1"/>
    </source>
</evidence>